<gene>
    <name evidence="1" type="ORF">TNIN_410201</name>
</gene>
<comment type="caution">
    <text evidence="1">The sequence shown here is derived from an EMBL/GenBank/DDBJ whole genome shotgun (WGS) entry which is preliminary data.</text>
</comment>
<proteinExistence type="predicted"/>
<keyword evidence="2" id="KW-1185">Reference proteome</keyword>
<name>A0A8X6M8W8_9ARAC</name>
<dbReference type="EMBL" id="BMAV01024226">
    <property type="protein sequence ID" value="GFS31234.1"/>
    <property type="molecule type" value="Genomic_DNA"/>
</dbReference>
<evidence type="ECO:0000313" key="2">
    <source>
        <dbReference type="Proteomes" id="UP000886998"/>
    </source>
</evidence>
<dbReference type="Proteomes" id="UP000886998">
    <property type="component" value="Unassembled WGS sequence"/>
</dbReference>
<organism evidence="1 2">
    <name type="scientific">Trichonephila inaurata madagascariensis</name>
    <dbReference type="NCBI Taxonomy" id="2747483"/>
    <lineage>
        <taxon>Eukaryota</taxon>
        <taxon>Metazoa</taxon>
        <taxon>Ecdysozoa</taxon>
        <taxon>Arthropoda</taxon>
        <taxon>Chelicerata</taxon>
        <taxon>Arachnida</taxon>
        <taxon>Araneae</taxon>
        <taxon>Araneomorphae</taxon>
        <taxon>Entelegynae</taxon>
        <taxon>Araneoidea</taxon>
        <taxon>Nephilidae</taxon>
        <taxon>Trichonephila</taxon>
        <taxon>Trichonephila inaurata</taxon>
    </lineage>
</organism>
<evidence type="ECO:0000313" key="1">
    <source>
        <dbReference type="EMBL" id="GFS31234.1"/>
    </source>
</evidence>
<sequence>MNDPRNQKFLRNPVILEDTCDVRFKVFIATIDLVICPRIIHNPLSVVSTLSNALVPESYKLPFTFLIEGFVVKQFCTASRKYLSETNRRPFKVSMNGPNRGKSEKGRSGLNRMFQGLKAKPVDCFCSRMGLVWPSFVL</sequence>
<dbReference type="AlphaFoldDB" id="A0A8X6M8W8"/>
<accession>A0A8X6M8W8</accession>
<reference evidence="1" key="1">
    <citation type="submission" date="2020-08" db="EMBL/GenBank/DDBJ databases">
        <title>Multicomponent nature underlies the extraordinary mechanical properties of spider dragline silk.</title>
        <authorList>
            <person name="Kono N."/>
            <person name="Nakamura H."/>
            <person name="Mori M."/>
            <person name="Yoshida Y."/>
            <person name="Ohtoshi R."/>
            <person name="Malay A.D."/>
            <person name="Moran D.A.P."/>
            <person name="Tomita M."/>
            <person name="Numata K."/>
            <person name="Arakawa K."/>
        </authorList>
    </citation>
    <scope>NUCLEOTIDE SEQUENCE</scope>
</reference>
<protein>
    <submittedName>
        <fullName evidence="1">Uncharacterized protein</fullName>
    </submittedName>
</protein>